<protein>
    <submittedName>
        <fullName evidence="1">Orthopoxovirus protein, PF05708 family</fullName>
    </submittedName>
</protein>
<dbReference type="Pfam" id="PF05708">
    <property type="entry name" value="Peptidase_C92"/>
    <property type="match status" value="1"/>
</dbReference>
<proteinExistence type="predicted"/>
<evidence type="ECO:0000313" key="2">
    <source>
        <dbReference type="Proteomes" id="UP000006329"/>
    </source>
</evidence>
<dbReference type="InterPro" id="IPR024453">
    <property type="entry name" value="Peptidase_C92"/>
</dbReference>
<dbReference type="EMBL" id="AHON02000078">
    <property type="protein sequence ID" value="EKO32257.1"/>
    <property type="molecule type" value="Genomic_DNA"/>
</dbReference>
<sequence>MKGLFAFVGNAKGDLYRMNFLSEENRRTSVLRRSLILKSLFSDFRNVFASGMILFLLCCPILEAQSESSLNLEEGDLIFHESNSQQARAIRLATGSRYTHVGIVFKYNDELKVLEAVEPVKITSFSSFVKRGRKGHYVIKRLRDREGVLTKDKIEQMKKYGNSLLGKHYDIYFGWNDELIYCTELVWKLYDRYTGVKLGELKTLKDFDLSSPAVQSLMKKRYGNRVPDSEPVISPVDMFHSSELITVVNH</sequence>
<evidence type="ECO:0000313" key="1">
    <source>
        <dbReference type="EMBL" id="EKO32257.1"/>
    </source>
</evidence>
<gene>
    <name evidence="1" type="ORF">LEP1GSC179_4015</name>
</gene>
<name>A0A0E2BAK5_9LEPT</name>
<dbReference type="RefSeq" id="WP_004485259.1">
    <property type="nucleotide sequence ID" value="NZ_AHON02000078.1"/>
</dbReference>
<dbReference type="InterPro" id="IPR038765">
    <property type="entry name" value="Papain-like_cys_pep_sf"/>
</dbReference>
<accession>A0A0E2BAK5</accession>
<dbReference type="SUPFAM" id="SSF54001">
    <property type="entry name" value="Cysteine proteinases"/>
    <property type="match status" value="1"/>
</dbReference>
<organism evidence="1 2">
    <name type="scientific">Leptospira santarosai str. MOR084</name>
    <dbReference type="NCBI Taxonomy" id="1049984"/>
    <lineage>
        <taxon>Bacteria</taxon>
        <taxon>Pseudomonadati</taxon>
        <taxon>Spirochaetota</taxon>
        <taxon>Spirochaetia</taxon>
        <taxon>Leptospirales</taxon>
        <taxon>Leptospiraceae</taxon>
        <taxon>Leptospira</taxon>
    </lineage>
</organism>
<comment type="caution">
    <text evidence="1">The sequence shown here is derived from an EMBL/GenBank/DDBJ whole genome shotgun (WGS) entry which is preliminary data.</text>
</comment>
<dbReference type="Proteomes" id="UP000006329">
    <property type="component" value="Unassembled WGS sequence"/>
</dbReference>
<reference evidence="1" key="1">
    <citation type="submission" date="2012-10" db="EMBL/GenBank/DDBJ databases">
        <authorList>
            <person name="Harkins D.M."/>
            <person name="Durkin A.S."/>
            <person name="Brinkac L.M."/>
            <person name="Haft D.H."/>
            <person name="Selengut J.D."/>
            <person name="Sanka R."/>
            <person name="DePew J."/>
            <person name="Purushe J."/>
            <person name="Matthias M.A."/>
            <person name="Vinetz J.M."/>
            <person name="Sutton G.G."/>
            <person name="Nierman W.C."/>
            <person name="Fouts D.E."/>
        </authorList>
    </citation>
    <scope>NUCLEOTIDE SEQUENCE [LARGE SCALE GENOMIC DNA]</scope>
    <source>
        <strain evidence="1">MOR084</strain>
    </source>
</reference>
<dbReference type="NCBIfam" id="NF007458">
    <property type="entry name" value="PRK10030.1"/>
    <property type="match status" value="1"/>
</dbReference>
<dbReference type="Gene3D" id="3.90.1720.10">
    <property type="entry name" value="endopeptidase domain like (from Nostoc punctiforme)"/>
    <property type="match status" value="1"/>
</dbReference>
<keyword evidence="2" id="KW-1185">Reference proteome</keyword>
<dbReference type="AlphaFoldDB" id="A0A0E2BAK5"/>